<dbReference type="STRING" id="1849047.A0A3D8RLC3"/>
<name>A0A3D8RLC3_9HELO</name>
<gene>
    <name evidence="2" type="ORF">BP6252_05981</name>
</gene>
<sequence length="159" mass="15738">MRASLFNVVAITASLATANAVLPRAACNADNCLRAVTGTAGVNNKPALTARQADCSAFLVATVTPDTSTITVTATATVTSSPQRRAVDSHGNEVGEMEKRIVTAAAAAAAVPTYASACSGGVRYSSACSCFGITASTVTAAPPSTTTTVTATVTVAPAP</sequence>
<proteinExistence type="predicted"/>
<evidence type="ECO:0000313" key="3">
    <source>
        <dbReference type="Proteomes" id="UP000256645"/>
    </source>
</evidence>
<comment type="caution">
    <text evidence="2">The sequence shown here is derived from an EMBL/GenBank/DDBJ whole genome shotgun (WGS) entry which is preliminary data.</text>
</comment>
<keyword evidence="3" id="KW-1185">Reference proteome</keyword>
<evidence type="ECO:0000313" key="2">
    <source>
        <dbReference type="EMBL" id="RDW74839.1"/>
    </source>
</evidence>
<keyword evidence="1" id="KW-0732">Signal</keyword>
<dbReference type="OrthoDB" id="3565180at2759"/>
<reference evidence="2 3" key="1">
    <citation type="journal article" date="2018" name="IMA Fungus">
        <title>IMA Genome-F 9: Draft genome sequence of Annulohypoxylon stygium, Aspergillus mulundensis, Berkeleyomyces basicola (syn. Thielaviopsis basicola), Ceratocystis smalleyi, two Cercospora beticola strains, Coleophoma cylindrospora, Fusarium fracticaudum, Phialophora cf. hyalina, and Morchella septimelata.</title>
        <authorList>
            <person name="Wingfield B.D."/>
            <person name="Bills G.F."/>
            <person name="Dong Y."/>
            <person name="Huang W."/>
            <person name="Nel W.J."/>
            <person name="Swalarsk-Parry B.S."/>
            <person name="Vaghefi N."/>
            <person name="Wilken P.M."/>
            <person name="An Z."/>
            <person name="de Beer Z.W."/>
            <person name="De Vos L."/>
            <person name="Chen L."/>
            <person name="Duong T.A."/>
            <person name="Gao Y."/>
            <person name="Hammerbacher A."/>
            <person name="Kikkert J.R."/>
            <person name="Li Y."/>
            <person name="Li H."/>
            <person name="Li K."/>
            <person name="Li Q."/>
            <person name="Liu X."/>
            <person name="Ma X."/>
            <person name="Naidoo K."/>
            <person name="Pethybridge S.J."/>
            <person name="Sun J."/>
            <person name="Steenkamp E.T."/>
            <person name="van der Nest M.A."/>
            <person name="van Wyk S."/>
            <person name="Wingfield M.J."/>
            <person name="Xiong C."/>
            <person name="Yue Q."/>
            <person name="Zhang X."/>
        </authorList>
    </citation>
    <scope>NUCLEOTIDE SEQUENCE [LARGE SCALE GENOMIC DNA]</scope>
    <source>
        <strain evidence="2 3">BP6252</strain>
    </source>
</reference>
<feature type="signal peptide" evidence="1">
    <location>
        <begin position="1"/>
        <end position="20"/>
    </location>
</feature>
<evidence type="ECO:0000256" key="1">
    <source>
        <dbReference type="SAM" id="SignalP"/>
    </source>
</evidence>
<organism evidence="2 3">
    <name type="scientific">Coleophoma cylindrospora</name>
    <dbReference type="NCBI Taxonomy" id="1849047"/>
    <lineage>
        <taxon>Eukaryota</taxon>
        <taxon>Fungi</taxon>
        <taxon>Dikarya</taxon>
        <taxon>Ascomycota</taxon>
        <taxon>Pezizomycotina</taxon>
        <taxon>Leotiomycetes</taxon>
        <taxon>Helotiales</taxon>
        <taxon>Dermateaceae</taxon>
        <taxon>Coleophoma</taxon>
    </lineage>
</organism>
<dbReference type="EMBL" id="PDLM01000006">
    <property type="protein sequence ID" value="RDW74839.1"/>
    <property type="molecule type" value="Genomic_DNA"/>
</dbReference>
<dbReference type="AlphaFoldDB" id="A0A3D8RLC3"/>
<protein>
    <submittedName>
        <fullName evidence="2">Uncharacterized protein</fullName>
    </submittedName>
</protein>
<dbReference type="Proteomes" id="UP000256645">
    <property type="component" value="Unassembled WGS sequence"/>
</dbReference>
<feature type="chain" id="PRO_5017729313" evidence="1">
    <location>
        <begin position="21"/>
        <end position="159"/>
    </location>
</feature>
<accession>A0A3D8RLC3</accession>